<evidence type="ECO:0000256" key="5">
    <source>
        <dbReference type="ARBA" id="ARBA00012290"/>
    </source>
</evidence>
<feature type="domain" description="NAD-dependent epimerase/dehydratase" evidence="14">
    <location>
        <begin position="106"/>
        <end position="148"/>
    </location>
</feature>
<dbReference type="Gene3D" id="3.40.50.720">
    <property type="entry name" value="NAD(P)-binding Rossmann-like Domain"/>
    <property type="match status" value="2"/>
</dbReference>
<dbReference type="PANTHER" id="PTHR43078">
    <property type="entry name" value="UDP-GLUCURONIC ACID DECARBOXYLASE-RELATED"/>
    <property type="match status" value="1"/>
</dbReference>
<evidence type="ECO:0000313" key="16">
    <source>
        <dbReference type="EMBL" id="TRY53763.1"/>
    </source>
</evidence>
<comment type="subcellular location">
    <subcellularLocation>
        <location evidence="2">Golgi apparatus</location>
        <location evidence="2">Golgi stack membrane</location>
        <topology evidence="2">Single-pass type II membrane protein</topology>
    </subcellularLocation>
</comment>
<evidence type="ECO:0000259" key="14">
    <source>
        <dbReference type="Pfam" id="PF01370"/>
    </source>
</evidence>
<evidence type="ECO:0000256" key="7">
    <source>
        <dbReference type="ARBA" id="ARBA00022793"/>
    </source>
</evidence>
<name>A0A553MKR2_9TELE</name>
<sequence>MDVDLGEPLTGRTVIVTADAKTNENSRDQSAVGPLREKIRELELRLMTWLSGTSLSSALSNQYGAFNDRTVKRRERKRSEEREKKRDFSQKYPPVKFLSEKDRKRILITGGAGFVGSHLTDKLMMDGHEVTVVDNFFTGRKRNVEHWIGHENFELINHDVVEPLYIEGLEDSMGIYLIYLPENKFIFLSFFLTDAWFLCFTDSFPCGADSLQMDGTLQANKGCLTEVMRSPEEQRAVLLAPESSAIATVSELSLRVHGADSHRPRSLWGSTRPPCAQWPRFCGSPNALWKKDSCSSSRTKGEFSPVELDGLAKRVGARLLLASTSEVYGDPEVHPQNEDYWGHVNPIGPRACYDEGKRVAETMCYAYMKQKKAFIFSRTLGNPPTETLLCSLIPPPLRRVMEKCGINRFI</sequence>
<comment type="similarity">
    <text evidence="4">Belongs to the NAD(P)-dependent epimerase/dehydratase family. UDP-glucuronic acid decarboxylase subfamily.</text>
</comment>
<evidence type="ECO:0000256" key="13">
    <source>
        <dbReference type="ARBA" id="ARBA00023239"/>
    </source>
</evidence>
<keyword evidence="11" id="KW-0333">Golgi apparatus</keyword>
<keyword evidence="17" id="KW-1185">Reference proteome</keyword>
<dbReference type="Pfam" id="PF01370">
    <property type="entry name" value="Epimerase"/>
    <property type="match status" value="1"/>
</dbReference>
<evidence type="ECO:0000256" key="12">
    <source>
        <dbReference type="ARBA" id="ARBA00023136"/>
    </source>
</evidence>
<dbReference type="Proteomes" id="UP000316079">
    <property type="component" value="Unassembled WGS sequence"/>
</dbReference>
<evidence type="ECO:0000256" key="10">
    <source>
        <dbReference type="ARBA" id="ARBA00023027"/>
    </source>
</evidence>
<keyword evidence="9" id="KW-1133">Transmembrane helix</keyword>
<keyword evidence="10" id="KW-0520">NAD</keyword>
<evidence type="ECO:0000256" key="11">
    <source>
        <dbReference type="ARBA" id="ARBA00023034"/>
    </source>
</evidence>
<evidence type="ECO:0000259" key="15">
    <source>
        <dbReference type="Pfam" id="PF16363"/>
    </source>
</evidence>
<evidence type="ECO:0000256" key="9">
    <source>
        <dbReference type="ARBA" id="ARBA00022989"/>
    </source>
</evidence>
<proteinExistence type="inferred from homology"/>
<dbReference type="InterPro" id="IPR036291">
    <property type="entry name" value="NAD(P)-bd_dom_sf"/>
</dbReference>
<dbReference type="SUPFAM" id="SSF51735">
    <property type="entry name" value="NAD(P)-binding Rossmann-fold domains"/>
    <property type="match status" value="2"/>
</dbReference>
<keyword evidence="8" id="KW-0735">Signal-anchor</keyword>
<comment type="cofactor">
    <cofactor evidence="1">
        <name>NAD(+)</name>
        <dbReference type="ChEBI" id="CHEBI:57540"/>
    </cofactor>
</comment>
<dbReference type="GO" id="GO:0048040">
    <property type="term" value="F:UDP-glucuronate decarboxylase activity"/>
    <property type="evidence" value="ECO:0007669"/>
    <property type="project" value="UniProtKB-EC"/>
</dbReference>
<dbReference type="InterPro" id="IPR001509">
    <property type="entry name" value="Epimerase_deHydtase"/>
</dbReference>
<dbReference type="AlphaFoldDB" id="A0A553MKR2"/>
<comment type="pathway">
    <text evidence="3">Nucleotide-sugar biosynthesis; UDP-alpha-D-xylose biosynthesis; UDP-alpha-D-xylose from UDP-alpha-D-glucuronate: step 1/1.</text>
</comment>
<dbReference type="GO" id="GO:0070403">
    <property type="term" value="F:NAD+ binding"/>
    <property type="evidence" value="ECO:0007669"/>
    <property type="project" value="InterPro"/>
</dbReference>
<dbReference type="Pfam" id="PF16363">
    <property type="entry name" value="GDP_Man_Dehyd"/>
    <property type="match status" value="1"/>
</dbReference>
<accession>A0A553MKR2</accession>
<dbReference type="STRING" id="623744.A0A553MKR2"/>
<evidence type="ECO:0000313" key="17">
    <source>
        <dbReference type="Proteomes" id="UP000316079"/>
    </source>
</evidence>
<evidence type="ECO:0000256" key="1">
    <source>
        <dbReference type="ARBA" id="ARBA00001911"/>
    </source>
</evidence>
<dbReference type="InterPro" id="IPR044516">
    <property type="entry name" value="UXS-like"/>
</dbReference>
<keyword evidence="6" id="KW-0812">Transmembrane</keyword>
<keyword evidence="7" id="KW-0210">Decarboxylase</keyword>
<dbReference type="PANTHER" id="PTHR43078:SF6">
    <property type="entry name" value="UDP-GLUCURONIC ACID DECARBOXYLASE 1"/>
    <property type="match status" value="1"/>
</dbReference>
<dbReference type="InterPro" id="IPR016040">
    <property type="entry name" value="NAD(P)-bd_dom"/>
</dbReference>
<evidence type="ECO:0000256" key="3">
    <source>
        <dbReference type="ARBA" id="ARBA00005100"/>
    </source>
</evidence>
<dbReference type="EC" id="4.1.1.35" evidence="5"/>
<dbReference type="GO" id="GO:0042732">
    <property type="term" value="P:D-xylose metabolic process"/>
    <property type="evidence" value="ECO:0007669"/>
    <property type="project" value="InterPro"/>
</dbReference>
<comment type="caution">
    <text evidence="16">The sequence shown here is derived from an EMBL/GenBank/DDBJ whole genome shotgun (WGS) entry which is preliminary data.</text>
</comment>
<protein>
    <recommendedName>
        <fullName evidence="5">UDP-glucuronate decarboxylase</fullName>
        <ecNumber evidence="5">4.1.1.35</ecNumber>
    </recommendedName>
</protein>
<keyword evidence="13" id="KW-0456">Lyase</keyword>
<evidence type="ECO:0000256" key="8">
    <source>
        <dbReference type="ARBA" id="ARBA00022968"/>
    </source>
</evidence>
<evidence type="ECO:0000256" key="4">
    <source>
        <dbReference type="ARBA" id="ARBA00007505"/>
    </source>
</evidence>
<gene>
    <name evidence="16" type="ORF">DNTS_013353</name>
</gene>
<reference evidence="16 17" key="1">
    <citation type="journal article" date="2019" name="Sci. Data">
        <title>Hybrid genome assembly and annotation of Danionella translucida.</title>
        <authorList>
            <person name="Kadobianskyi M."/>
            <person name="Schulze L."/>
            <person name="Schuelke M."/>
            <person name="Judkewitz B."/>
        </authorList>
    </citation>
    <scope>NUCLEOTIDE SEQUENCE [LARGE SCALE GENOMIC DNA]</scope>
    <source>
        <strain evidence="16 17">Bolton</strain>
    </source>
</reference>
<keyword evidence="12" id="KW-0472">Membrane</keyword>
<dbReference type="UniPathway" id="UPA00796">
    <property type="reaction ID" value="UER00771"/>
</dbReference>
<dbReference type="GO" id="GO:0033320">
    <property type="term" value="P:UDP-D-xylose biosynthetic process"/>
    <property type="evidence" value="ECO:0007669"/>
    <property type="project" value="UniProtKB-UniPathway"/>
</dbReference>
<dbReference type="GO" id="GO:0032580">
    <property type="term" value="C:Golgi cisterna membrane"/>
    <property type="evidence" value="ECO:0007669"/>
    <property type="project" value="UniProtKB-SubCell"/>
</dbReference>
<dbReference type="EMBL" id="SRMA01027446">
    <property type="protein sequence ID" value="TRY53763.1"/>
    <property type="molecule type" value="Genomic_DNA"/>
</dbReference>
<organism evidence="16 17">
    <name type="scientific">Danionella cerebrum</name>
    <dbReference type="NCBI Taxonomy" id="2873325"/>
    <lineage>
        <taxon>Eukaryota</taxon>
        <taxon>Metazoa</taxon>
        <taxon>Chordata</taxon>
        <taxon>Craniata</taxon>
        <taxon>Vertebrata</taxon>
        <taxon>Euteleostomi</taxon>
        <taxon>Actinopterygii</taxon>
        <taxon>Neopterygii</taxon>
        <taxon>Teleostei</taxon>
        <taxon>Ostariophysi</taxon>
        <taxon>Cypriniformes</taxon>
        <taxon>Danionidae</taxon>
        <taxon>Danioninae</taxon>
        <taxon>Danionella</taxon>
    </lineage>
</organism>
<evidence type="ECO:0000256" key="6">
    <source>
        <dbReference type="ARBA" id="ARBA00022692"/>
    </source>
</evidence>
<evidence type="ECO:0000256" key="2">
    <source>
        <dbReference type="ARBA" id="ARBA00004447"/>
    </source>
</evidence>
<feature type="domain" description="NAD(P)-binding" evidence="15">
    <location>
        <begin position="316"/>
        <end position="382"/>
    </location>
</feature>
<dbReference type="OrthoDB" id="331544at2759"/>